<gene>
    <name evidence="2" type="ORF">GCM10022402_36740</name>
</gene>
<proteinExistence type="predicted"/>
<comment type="caution">
    <text evidence="2">The sequence shown here is derived from an EMBL/GenBank/DDBJ whole genome shotgun (WGS) entry which is preliminary data.</text>
</comment>
<dbReference type="CDD" id="cd00093">
    <property type="entry name" value="HTH_XRE"/>
    <property type="match status" value="1"/>
</dbReference>
<evidence type="ECO:0000259" key="1">
    <source>
        <dbReference type="PROSITE" id="PS50943"/>
    </source>
</evidence>
<dbReference type="RefSeq" id="WP_344973635.1">
    <property type="nucleotide sequence ID" value="NZ_BAABDD010000019.1"/>
</dbReference>
<sequence length="279" mass="31265">MSYSIEQARRDLGRRLRELRDSAGLTGTQLAERLTWSQPKVSKFETGRQVPNAAEITVWARACGQADAAEGLIERLNDLESMWVEWKRQVSGGLGGIQSRMADEEEHVGLFRVFESVIIPGLLQTPDYARAVLESVNRKNGTSIGVDDAVGQRMRRQEILYRRDKRFCFLIGEAAVRQRRGDRDVMAGQLDRLIAASGLSTVSLGIVPFDTDPAYIPLHGFWIQDEESVVIETVSAELTLTHRNEVEQYLHVFQMTASAARFNGDARSLLNRISKESTG</sequence>
<dbReference type="SMART" id="SM00530">
    <property type="entry name" value="HTH_XRE"/>
    <property type="match status" value="1"/>
</dbReference>
<evidence type="ECO:0000313" key="3">
    <source>
        <dbReference type="Proteomes" id="UP001500908"/>
    </source>
</evidence>
<dbReference type="PROSITE" id="PS50943">
    <property type="entry name" value="HTH_CROC1"/>
    <property type="match status" value="1"/>
</dbReference>
<accession>A0ABP7G471</accession>
<dbReference type="Gene3D" id="1.10.260.40">
    <property type="entry name" value="lambda repressor-like DNA-binding domains"/>
    <property type="match status" value="1"/>
</dbReference>
<dbReference type="Proteomes" id="UP001500908">
    <property type="component" value="Unassembled WGS sequence"/>
</dbReference>
<protein>
    <submittedName>
        <fullName evidence="2">Helix-turn-helix transcriptional regulator</fullName>
    </submittedName>
</protein>
<dbReference type="EMBL" id="BAABDD010000019">
    <property type="protein sequence ID" value="GAA3754695.1"/>
    <property type="molecule type" value="Genomic_DNA"/>
</dbReference>
<name>A0ABP7G471_9ACTN</name>
<reference evidence="3" key="1">
    <citation type="journal article" date="2019" name="Int. J. Syst. Evol. Microbiol.">
        <title>The Global Catalogue of Microorganisms (GCM) 10K type strain sequencing project: providing services to taxonomists for standard genome sequencing and annotation.</title>
        <authorList>
            <consortium name="The Broad Institute Genomics Platform"/>
            <consortium name="The Broad Institute Genome Sequencing Center for Infectious Disease"/>
            <person name="Wu L."/>
            <person name="Ma J."/>
        </authorList>
    </citation>
    <scope>NUCLEOTIDE SEQUENCE [LARGE SCALE GENOMIC DNA]</scope>
    <source>
        <strain evidence="3">JCM 17137</strain>
    </source>
</reference>
<organism evidence="2 3">
    <name type="scientific">Salinactinospora qingdaonensis</name>
    <dbReference type="NCBI Taxonomy" id="702744"/>
    <lineage>
        <taxon>Bacteria</taxon>
        <taxon>Bacillati</taxon>
        <taxon>Actinomycetota</taxon>
        <taxon>Actinomycetes</taxon>
        <taxon>Streptosporangiales</taxon>
        <taxon>Nocardiopsidaceae</taxon>
        <taxon>Salinactinospora</taxon>
    </lineage>
</organism>
<dbReference type="SUPFAM" id="SSF47413">
    <property type="entry name" value="lambda repressor-like DNA-binding domains"/>
    <property type="match status" value="1"/>
</dbReference>
<dbReference type="InterPro" id="IPR010982">
    <property type="entry name" value="Lambda_DNA-bd_dom_sf"/>
</dbReference>
<dbReference type="Pfam" id="PF13560">
    <property type="entry name" value="HTH_31"/>
    <property type="match status" value="1"/>
</dbReference>
<feature type="domain" description="HTH cro/C1-type" evidence="1">
    <location>
        <begin position="16"/>
        <end position="56"/>
    </location>
</feature>
<evidence type="ECO:0000313" key="2">
    <source>
        <dbReference type="EMBL" id="GAA3754695.1"/>
    </source>
</evidence>
<dbReference type="InterPro" id="IPR043917">
    <property type="entry name" value="DUF5753"/>
</dbReference>
<dbReference type="Pfam" id="PF19054">
    <property type="entry name" value="DUF5753"/>
    <property type="match status" value="1"/>
</dbReference>
<keyword evidence="3" id="KW-1185">Reference proteome</keyword>
<dbReference type="InterPro" id="IPR001387">
    <property type="entry name" value="Cro/C1-type_HTH"/>
</dbReference>